<dbReference type="InterPro" id="IPR003646">
    <property type="entry name" value="SH3-like_bac-type"/>
</dbReference>
<feature type="chain" id="PRO_5013352428" evidence="1">
    <location>
        <begin position="23"/>
        <end position="150"/>
    </location>
</feature>
<dbReference type="Proteomes" id="UP000219439">
    <property type="component" value="Unassembled WGS sequence"/>
</dbReference>
<dbReference type="InterPro" id="IPR036028">
    <property type="entry name" value="SH3-like_dom_sf"/>
</dbReference>
<dbReference type="RefSeq" id="WP_097153930.1">
    <property type="nucleotide sequence ID" value="NZ_OBEL01000002.1"/>
</dbReference>
<dbReference type="Gene3D" id="2.30.30.40">
    <property type="entry name" value="SH3 Domains"/>
    <property type="match status" value="1"/>
</dbReference>
<dbReference type="SUPFAM" id="SSF50044">
    <property type="entry name" value="SH3-domain"/>
    <property type="match status" value="1"/>
</dbReference>
<accession>A0A285PCW7</accession>
<feature type="signal peptide" evidence="1">
    <location>
        <begin position="1"/>
        <end position="22"/>
    </location>
</feature>
<dbReference type="AlphaFoldDB" id="A0A285PCW7"/>
<evidence type="ECO:0000313" key="3">
    <source>
        <dbReference type="EMBL" id="SNZ19594.1"/>
    </source>
</evidence>
<sequence>MSVLIRSTLLVMAASLSLFAGAGATLADPAEAVTALNVRTGPGARFHRIATLGPGEPVHIRECVRNGWCEINFRHRIGWVSGRYLDVYDEEPIYVAPPPPRRTVIIEVPEEDYYDESDEVIVIQRSEPDVIITNPDIYDDDDPLIVTLDD</sequence>
<keyword evidence="1" id="KW-0732">Signal</keyword>
<reference evidence="3 4" key="1">
    <citation type="submission" date="2017-09" db="EMBL/GenBank/DDBJ databases">
        <authorList>
            <person name="Ehlers B."/>
            <person name="Leendertz F.H."/>
        </authorList>
    </citation>
    <scope>NUCLEOTIDE SEQUENCE [LARGE SCALE GENOMIC DNA]</scope>
    <source>
        <strain evidence="3 4">DSM 18289</strain>
    </source>
</reference>
<dbReference type="OrthoDB" id="8074373at2"/>
<evidence type="ECO:0000256" key="1">
    <source>
        <dbReference type="SAM" id="SignalP"/>
    </source>
</evidence>
<dbReference type="Pfam" id="PF08239">
    <property type="entry name" value="SH3_3"/>
    <property type="match status" value="1"/>
</dbReference>
<organism evidence="3 4">
    <name type="scientific">Cohaesibacter gelatinilyticus</name>
    <dbReference type="NCBI Taxonomy" id="372072"/>
    <lineage>
        <taxon>Bacteria</taxon>
        <taxon>Pseudomonadati</taxon>
        <taxon>Pseudomonadota</taxon>
        <taxon>Alphaproteobacteria</taxon>
        <taxon>Hyphomicrobiales</taxon>
        <taxon>Cohaesibacteraceae</taxon>
    </lineage>
</organism>
<dbReference type="EMBL" id="OBEL01000002">
    <property type="protein sequence ID" value="SNZ19594.1"/>
    <property type="molecule type" value="Genomic_DNA"/>
</dbReference>
<evidence type="ECO:0000259" key="2">
    <source>
        <dbReference type="Pfam" id="PF08239"/>
    </source>
</evidence>
<evidence type="ECO:0000313" key="4">
    <source>
        <dbReference type="Proteomes" id="UP000219439"/>
    </source>
</evidence>
<protein>
    <submittedName>
        <fullName evidence="3">SH3 domain-containing protein</fullName>
    </submittedName>
</protein>
<name>A0A285PCW7_9HYPH</name>
<gene>
    <name evidence="3" type="ORF">SAMN06265368_2684</name>
</gene>
<feature type="domain" description="SH3b" evidence="2">
    <location>
        <begin position="35"/>
        <end position="86"/>
    </location>
</feature>
<proteinExistence type="predicted"/>
<keyword evidence="4" id="KW-1185">Reference proteome</keyword>